<evidence type="ECO:0000256" key="4">
    <source>
        <dbReference type="ARBA" id="ARBA00022729"/>
    </source>
</evidence>
<evidence type="ECO:0000313" key="12">
    <source>
        <dbReference type="Proteomes" id="UP001175261"/>
    </source>
</evidence>
<evidence type="ECO:0000259" key="10">
    <source>
        <dbReference type="Pfam" id="PF20238"/>
    </source>
</evidence>
<dbReference type="Pfam" id="PF20238">
    <property type="entry name" value="BIM1-like_dom"/>
    <property type="match status" value="1"/>
</dbReference>
<keyword evidence="9" id="KW-1133">Transmembrane helix</keyword>
<accession>A0AA39GBR3</accession>
<proteinExistence type="predicted"/>
<evidence type="ECO:0000256" key="6">
    <source>
        <dbReference type="ARBA" id="ARBA00023180"/>
    </source>
</evidence>
<evidence type="ECO:0000256" key="3">
    <source>
        <dbReference type="ARBA" id="ARBA00022622"/>
    </source>
</evidence>
<keyword evidence="9" id="KW-0812">Transmembrane</keyword>
<comment type="caution">
    <text evidence="11">The sequence shown here is derived from an EMBL/GenBank/DDBJ whole genome shotgun (WGS) entry which is preliminary data.</text>
</comment>
<dbReference type="CDD" id="cd21176">
    <property type="entry name" value="LPMO_auxiliary-like"/>
    <property type="match status" value="1"/>
</dbReference>
<evidence type="ECO:0000256" key="7">
    <source>
        <dbReference type="ARBA" id="ARBA00023288"/>
    </source>
</evidence>
<evidence type="ECO:0000256" key="2">
    <source>
        <dbReference type="ARBA" id="ARBA00022475"/>
    </source>
</evidence>
<dbReference type="PANTHER" id="PTHR34992">
    <property type="entry name" value="HYPHAL ANASTAMOSIS-7 PROTEIN"/>
    <property type="match status" value="1"/>
</dbReference>
<dbReference type="GO" id="GO:0005886">
    <property type="term" value="C:plasma membrane"/>
    <property type="evidence" value="ECO:0007669"/>
    <property type="project" value="UniProtKB-SubCell"/>
</dbReference>
<keyword evidence="7" id="KW-0449">Lipoprotein</keyword>
<evidence type="ECO:0000256" key="1">
    <source>
        <dbReference type="ARBA" id="ARBA00004609"/>
    </source>
</evidence>
<keyword evidence="2" id="KW-1003">Cell membrane</keyword>
<feature type="transmembrane region" description="Helical" evidence="9">
    <location>
        <begin position="199"/>
        <end position="221"/>
    </location>
</feature>
<dbReference type="EMBL" id="JAPDFR010000009">
    <property type="protein sequence ID" value="KAK0383649.1"/>
    <property type="molecule type" value="Genomic_DNA"/>
</dbReference>
<feature type="domain" description="Copper acquisition factor BIM1-like" evidence="10">
    <location>
        <begin position="7"/>
        <end position="152"/>
    </location>
</feature>
<feature type="compositionally biased region" description="Basic and acidic residues" evidence="8">
    <location>
        <begin position="231"/>
        <end position="240"/>
    </location>
</feature>
<keyword evidence="5 9" id="KW-0472">Membrane</keyword>
<dbReference type="Proteomes" id="UP001175261">
    <property type="component" value="Unassembled WGS sequence"/>
</dbReference>
<evidence type="ECO:0000256" key="9">
    <source>
        <dbReference type="SAM" id="Phobius"/>
    </source>
</evidence>
<feature type="region of interest" description="Disordered" evidence="8">
    <location>
        <begin position="231"/>
        <end position="264"/>
    </location>
</feature>
<dbReference type="InterPro" id="IPR046936">
    <property type="entry name" value="BIM1-like"/>
</dbReference>
<dbReference type="InterPro" id="IPR046530">
    <property type="entry name" value="BIM1-like_dom"/>
</dbReference>
<keyword evidence="3" id="KW-0336">GPI-anchor</keyword>
<reference evidence="11" key="1">
    <citation type="submission" date="2022-10" db="EMBL/GenBank/DDBJ databases">
        <title>Determination and structural analysis of whole genome sequence of Sarocladium strictum F4-1.</title>
        <authorList>
            <person name="Hu L."/>
            <person name="Jiang Y."/>
        </authorList>
    </citation>
    <scope>NUCLEOTIDE SEQUENCE</scope>
    <source>
        <strain evidence="11">F4-1</strain>
    </source>
</reference>
<dbReference type="AlphaFoldDB" id="A0AA39GBR3"/>
<dbReference type="PANTHER" id="PTHR34992:SF5">
    <property type="entry name" value="ANCHORED PROTEIN, PUTATIVE (AFU_ORTHOLOGUE AFUA_6G02800)-RELATED"/>
    <property type="match status" value="1"/>
</dbReference>
<evidence type="ECO:0000256" key="5">
    <source>
        <dbReference type="ARBA" id="ARBA00023136"/>
    </source>
</evidence>
<feature type="compositionally biased region" description="Basic and acidic residues" evidence="8">
    <location>
        <begin position="161"/>
        <end position="180"/>
    </location>
</feature>
<feature type="region of interest" description="Disordered" evidence="8">
    <location>
        <begin position="153"/>
        <end position="192"/>
    </location>
</feature>
<dbReference type="GO" id="GO:0098552">
    <property type="term" value="C:side of membrane"/>
    <property type="evidence" value="ECO:0007669"/>
    <property type="project" value="UniProtKB-KW"/>
</dbReference>
<feature type="compositionally biased region" description="Polar residues" evidence="8">
    <location>
        <begin position="253"/>
        <end position="264"/>
    </location>
</feature>
<evidence type="ECO:0000256" key="8">
    <source>
        <dbReference type="SAM" id="MobiDB-lite"/>
    </source>
</evidence>
<protein>
    <recommendedName>
        <fullName evidence="10">Copper acquisition factor BIM1-like domain-containing protein</fullName>
    </recommendedName>
</protein>
<evidence type="ECO:0000313" key="11">
    <source>
        <dbReference type="EMBL" id="KAK0383649.1"/>
    </source>
</evidence>
<keyword evidence="12" id="KW-1185">Reference proteome</keyword>
<keyword evidence="4" id="KW-0732">Signal</keyword>
<comment type="subcellular location">
    <subcellularLocation>
        <location evidence="1">Cell membrane</location>
        <topology evidence="1">Lipid-anchor</topology>
        <topology evidence="1">GPI-anchor</topology>
    </subcellularLocation>
</comment>
<organism evidence="11 12">
    <name type="scientific">Sarocladium strictum</name>
    <name type="common">Black bundle disease fungus</name>
    <name type="synonym">Acremonium strictum</name>
    <dbReference type="NCBI Taxonomy" id="5046"/>
    <lineage>
        <taxon>Eukaryota</taxon>
        <taxon>Fungi</taxon>
        <taxon>Dikarya</taxon>
        <taxon>Ascomycota</taxon>
        <taxon>Pezizomycotina</taxon>
        <taxon>Sordariomycetes</taxon>
        <taxon>Hypocreomycetidae</taxon>
        <taxon>Hypocreales</taxon>
        <taxon>Sarocladiaceae</taxon>
        <taxon>Sarocladium</taxon>
    </lineage>
</organism>
<keyword evidence="6" id="KW-0325">Glycoprotein</keyword>
<sequence>MSTHDDMGPAAFMWPPDRVWSAAADNQAPCGSVAGVGNRTNFPLSAGQIALVTQDEAWDLELSVAHVDNPSSNDDFETLIDVMAFRDLDLGHTCVTVDDSHSSLKVGDKATFQIKYISEFDTPRNQTFYACADIVYVDDVPYDMSSRCFNATLPDTGGDSGSDHSSGDADKDKSGSDNKDSSSSGGGGGGGKSGLSGGAIAGIVIGAVAGVAFLAVAAVFLNRKRQQRLRAERQRERESARNIQKYVNDDGRTNSTPSVRMQNL</sequence>
<gene>
    <name evidence="11" type="ORF">NLU13_9560</name>
</gene>
<name>A0AA39GBR3_SARSR</name>